<gene>
    <name evidence="8" type="ORF">WJX81_004393</name>
</gene>
<evidence type="ECO:0000256" key="2">
    <source>
        <dbReference type="ARBA" id="ARBA00006916"/>
    </source>
</evidence>
<proteinExistence type="inferred from homology"/>
<dbReference type="GO" id="GO:0030688">
    <property type="term" value="C:preribosome, small subunit precursor"/>
    <property type="evidence" value="ECO:0007669"/>
    <property type="project" value="TreeGrafter"/>
</dbReference>
<evidence type="ECO:0000256" key="4">
    <source>
        <dbReference type="ARBA" id="ARBA00019827"/>
    </source>
</evidence>
<dbReference type="GO" id="GO:0000462">
    <property type="term" value="P:maturation of SSU-rRNA from tricistronic rRNA transcript (SSU-rRNA, 5.8S rRNA, LSU-rRNA)"/>
    <property type="evidence" value="ECO:0007669"/>
    <property type="project" value="TreeGrafter"/>
</dbReference>
<evidence type="ECO:0000256" key="1">
    <source>
        <dbReference type="ARBA" id="ARBA00004604"/>
    </source>
</evidence>
<dbReference type="EMBL" id="JALJOU010000071">
    <property type="protein sequence ID" value="KAK9825690.1"/>
    <property type="molecule type" value="Genomic_DNA"/>
</dbReference>
<protein>
    <recommendedName>
        <fullName evidence="3">rRNA-processing protein EFG1</fullName>
    </recommendedName>
    <alternativeName>
        <fullName evidence="4">rRNA-processing protein efg1</fullName>
    </alternativeName>
</protein>
<evidence type="ECO:0000313" key="9">
    <source>
        <dbReference type="Proteomes" id="UP001445335"/>
    </source>
</evidence>
<keyword evidence="5" id="KW-0698">rRNA processing</keyword>
<dbReference type="InterPro" id="IPR019310">
    <property type="entry name" value="Efg1"/>
</dbReference>
<keyword evidence="9" id="KW-1185">Reference proteome</keyword>
<dbReference type="Pfam" id="PF10153">
    <property type="entry name" value="Efg1"/>
    <property type="match status" value="1"/>
</dbReference>
<dbReference type="PANTHER" id="PTHR33911:SF1">
    <property type="entry name" value="RRNA-PROCESSING PROTEIN EFG1"/>
    <property type="match status" value="1"/>
</dbReference>
<comment type="subcellular location">
    <subcellularLocation>
        <location evidence="1">Nucleus</location>
        <location evidence="1">Nucleolus</location>
    </subcellularLocation>
</comment>
<comment type="caution">
    <text evidence="8">The sequence shown here is derived from an EMBL/GenBank/DDBJ whole genome shotgun (WGS) entry which is preliminary data.</text>
</comment>
<dbReference type="InterPro" id="IPR050786">
    <property type="entry name" value="EFG1_rRNA-proc"/>
</dbReference>
<evidence type="ECO:0000313" key="8">
    <source>
        <dbReference type="EMBL" id="KAK9825690.1"/>
    </source>
</evidence>
<keyword evidence="6" id="KW-0175">Coiled coil</keyword>
<organism evidence="8 9">
    <name type="scientific">Elliptochloris bilobata</name>
    <dbReference type="NCBI Taxonomy" id="381761"/>
    <lineage>
        <taxon>Eukaryota</taxon>
        <taxon>Viridiplantae</taxon>
        <taxon>Chlorophyta</taxon>
        <taxon>core chlorophytes</taxon>
        <taxon>Trebouxiophyceae</taxon>
        <taxon>Trebouxiophyceae incertae sedis</taxon>
        <taxon>Elliptochloris clade</taxon>
        <taxon>Elliptochloris</taxon>
    </lineage>
</organism>
<dbReference type="Proteomes" id="UP001445335">
    <property type="component" value="Unassembled WGS sequence"/>
</dbReference>
<accession>A0AAW1QVX8</accession>
<keyword evidence="7" id="KW-0539">Nucleus</keyword>
<sequence length="150" mass="16510">MKNQIRGLARLLKKDGLDPRVRAKEEAKLAGLLEALEAHRASERERAYAVRYHKVRFFERVKLERRIRRLQAAMQAAQAGGGEPAPGDAAALAQAQDDLQYVLHFPRGEKYVALLKPAADPAAAAALQAERARLRALVRAQLAEAALAAR</sequence>
<evidence type="ECO:0000256" key="5">
    <source>
        <dbReference type="ARBA" id="ARBA00022552"/>
    </source>
</evidence>
<name>A0AAW1QVX8_9CHLO</name>
<evidence type="ECO:0000256" key="3">
    <source>
        <dbReference type="ARBA" id="ARBA00018689"/>
    </source>
</evidence>
<dbReference type="AlphaFoldDB" id="A0AAW1QVX8"/>
<dbReference type="GO" id="GO:0005730">
    <property type="term" value="C:nucleolus"/>
    <property type="evidence" value="ECO:0007669"/>
    <property type="project" value="UniProtKB-SubCell"/>
</dbReference>
<comment type="similarity">
    <text evidence="2">Belongs to the EFG1 family.</text>
</comment>
<reference evidence="8 9" key="1">
    <citation type="journal article" date="2024" name="Nat. Commun.">
        <title>Phylogenomics reveals the evolutionary origins of lichenization in chlorophyte algae.</title>
        <authorList>
            <person name="Puginier C."/>
            <person name="Libourel C."/>
            <person name="Otte J."/>
            <person name="Skaloud P."/>
            <person name="Haon M."/>
            <person name="Grisel S."/>
            <person name="Petersen M."/>
            <person name="Berrin J.G."/>
            <person name="Delaux P.M."/>
            <person name="Dal Grande F."/>
            <person name="Keller J."/>
        </authorList>
    </citation>
    <scope>NUCLEOTIDE SEQUENCE [LARGE SCALE GENOMIC DNA]</scope>
    <source>
        <strain evidence="8 9">SAG 245.80</strain>
    </source>
</reference>
<evidence type="ECO:0000256" key="7">
    <source>
        <dbReference type="ARBA" id="ARBA00023242"/>
    </source>
</evidence>
<evidence type="ECO:0000256" key="6">
    <source>
        <dbReference type="ARBA" id="ARBA00023054"/>
    </source>
</evidence>
<dbReference type="PANTHER" id="PTHR33911">
    <property type="entry name" value="RRNA-PROCESSING PROTEIN EFG1"/>
    <property type="match status" value="1"/>
</dbReference>